<dbReference type="InterPro" id="IPR012336">
    <property type="entry name" value="Thioredoxin-like_fold"/>
</dbReference>
<dbReference type="NCBIfam" id="NF008657">
    <property type="entry name" value="PRK11657.1"/>
    <property type="match status" value="1"/>
</dbReference>
<reference evidence="2" key="1">
    <citation type="submission" date="2016-10" db="EMBL/GenBank/DDBJ databases">
        <title>Sequence of Gallionella enrichment culture.</title>
        <authorList>
            <person name="Poehlein A."/>
            <person name="Muehling M."/>
            <person name="Daniel R."/>
        </authorList>
    </citation>
    <scope>NUCLEOTIDE SEQUENCE</scope>
</reference>
<gene>
    <name evidence="2" type="primary">dsbG_1</name>
    <name evidence="2" type="ORF">GALL_186740</name>
</gene>
<dbReference type="Gene3D" id="3.40.30.10">
    <property type="entry name" value="Glutaredoxin"/>
    <property type="match status" value="1"/>
</dbReference>
<feature type="domain" description="Thioredoxin-like fold" evidence="1">
    <location>
        <begin position="123"/>
        <end position="247"/>
    </location>
</feature>
<dbReference type="PANTHER" id="PTHR35272">
    <property type="entry name" value="THIOL:DISULFIDE INTERCHANGE PROTEIN DSBC-RELATED"/>
    <property type="match status" value="1"/>
</dbReference>
<dbReference type="EMBL" id="MLJW01000108">
    <property type="protein sequence ID" value="OIQ99265.1"/>
    <property type="molecule type" value="Genomic_DNA"/>
</dbReference>
<evidence type="ECO:0000313" key="2">
    <source>
        <dbReference type="EMBL" id="OIQ99265.1"/>
    </source>
</evidence>
<dbReference type="GO" id="GO:0042597">
    <property type="term" value="C:periplasmic space"/>
    <property type="evidence" value="ECO:0007669"/>
    <property type="project" value="InterPro"/>
</dbReference>
<dbReference type="Gene3D" id="3.10.450.70">
    <property type="entry name" value="Disulphide bond isomerase, DsbC/G, N-terminal"/>
    <property type="match status" value="1"/>
</dbReference>
<dbReference type="InterPro" id="IPR009094">
    <property type="entry name" value="DiS-bond_isomerase_DsbC/G_N_sf"/>
</dbReference>
<evidence type="ECO:0000259" key="1">
    <source>
        <dbReference type="Pfam" id="PF13098"/>
    </source>
</evidence>
<dbReference type="InterPro" id="IPR036249">
    <property type="entry name" value="Thioredoxin-like_sf"/>
</dbReference>
<dbReference type="Pfam" id="PF13098">
    <property type="entry name" value="Thioredoxin_2"/>
    <property type="match status" value="1"/>
</dbReference>
<sequence length="276" mass="29323">MIDRFKTLAARLALFTAPLLLAAPALSLAATYPKAIQAAVDGGVKVVKTFPAASSLTGWVLSEHGHYSLVFTTPDRKTLIAGQLIGEDNQDLTAGYAEQYIPKPDHAALMKDLIAAPHIVEGAAKNPKSVLYVFFDPNCPFCHYTWMALQAYEKVGLQVHWIPVAVLGPTSLPKALAIMAAADKTAAFRKMEVSGGMGKPAPAGFGAGTHPELSAAVQKNGELMDKFGIGGTPGIVWREKGGKVKAISGMPRLADIPAIVGLPEQKNDDPELARFR</sequence>
<dbReference type="InterPro" id="IPR033954">
    <property type="entry name" value="DiS-bond_Isoase_DsbC/G"/>
</dbReference>
<dbReference type="PANTHER" id="PTHR35272:SF4">
    <property type="entry name" value="THIOL:DISULFIDE INTERCHANGE PROTEIN DSBG"/>
    <property type="match status" value="1"/>
</dbReference>
<organism evidence="2">
    <name type="scientific">mine drainage metagenome</name>
    <dbReference type="NCBI Taxonomy" id="410659"/>
    <lineage>
        <taxon>unclassified sequences</taxon>
        <taxon>metagenomes</taxon>
        <taxon>ecological metagenomes</taxon>
    </lineage>
</organism>
<dbReference type="InterPro" id="IPR051470">
    <property type="entry name" value="Thiol:disulfide_interchange"/>
</dbReference>
<protein>
    <submittedName>
        <fullName evidence="2">Thiol:disulfide interchange protein DsbG</fullName>
    </submittedName>
</protein>
<dbReference type="CDD" id="cd03020">
    <property type="entry name" value="DsbA_DsbC_DsbG"/>
    <property type="match status" value="1"/>
</dbReference>
<name>A0A1J5RU65_9ZZZZ</name>
<dbReference type="SUPFAM" id="SSF52833">
    <property type="entry name" value="Thioredoxin-like"/>
    <property type="match status" value="1"/>
</dbReference>
<proteinExistence type="predicted"/>
<comment type="caution">
    <text evidence="2">The sequence shown here is derived from an EMBL/GenBank/DDBJ whole genome shotgun (WGS) entry which is preliminary data.</text>
</comment>
<accession>A0A1J5RU65</accession>
<dbReference type="AlphaFoldDB" id="A0A1J5RU65"/>